<keyword evidence="7" id="KW-0539">Nucleus</keyword>
<feature type="domain" description="BAH" evidence="11">
    <location>
        <begin position="840"/>
        <end position="957"/>
    </location>
</feature>
<dbReference type="InterPro" id="IPR036427">
    <property type="entry name" value="Bromodomain-like_sf"/>
</dbReference>
<keyword evidence="3" id="KW-0156">Chromatin regulator</keyword>
<evidence type="ECO:0000256" key="2">
    <source>
        <dbReference type="ARBA" id="ARBA00022737"/>
    </source>
</evidence>
<keyword evidence="5 8" id="KW-0103">Bromodomain</keyword>
<organism evidence="12 13">
    <name type="scientific">Hypsibius exemplaris</name>
    <name type="common">Freshwater tardigrade</name>
    <dbReference type="NCBI Taxonomy" id="2072580"/>
    <lineage>
        <taxon>Eukaryota</taxon>
        <taxon>Metazoa</taxon>
        <taxon>Ecdysozoa</taxon>
        <taxon>Tardigrada</taxon>
        <taxon>Eutardigrada</taxon>
        <taxon>Parachela</taxon>
        <taxon>Hypsibioidea</taxon>
        <taxon>Hypsibiidae</taxon>
        <taxon>Hypsibius</taxon>
    </lineage>
</organism>
<dbReference type="Pfam" id="PF01426">
    <property type="entry name" value="BAH"/>
    <property type="match status" value="1"/>
</dbReference>
<evidence type="ECO:0000313" key="12">
    <source>
        <dbReference type="EMBL" id="OQV22752.1"/>
    </source>
</evidence>
<dbReference type="PRINTS" id="PR00503">
    <property type="entry name" value="BROMODOMAIN"/>
</dbReference>
<feature type="region of interest" description="Disordered" evidence="9">
    <location>
        <begin position="784"/>
        <end position="808"/>
    </location>
</feature>
<dbReference type="CDD" id="cd04717">
    <property type="entry name" value="BAH_polybromo"/>
    <property type="match status" value="1"/>
</dbReference>
<dbReference type="GO" id="GO:0016586">
    <property type="term" value="C:RSC-type complex"/>
    <property type="evidence" value="ECO:0007669"/>
    <property type="project" value="InterPro"/>
</dbReference>
<dbReference type="Gene3D" id="1.20.920.10">
    <property type="entry name" value="Bromodomain-like"/>
    <property type="match status" value="5"/>
</dbReference>
<proteinExistence type="predicted"/>
<dbReference type="Gene3D" id="2.30.30.490">
    <property type="match status" value="1"/>
</dbReference>
<dbReference type="OrthoDB" id="10009055at2759"/>
<dbReference type="SUPFAM" id="SSF47370">
    <property type="entry name" value="Bromodomain"/>
    <property type="match status" value="5"/>
</dbReference>
<feature type="domain" description="Bromo" evidence="10">
    <location>
        <begin position="543"/>
        <end position="613"/>
    </location>
</feature>
<dbReference type="AlphaFoldDB" id="A0A1W0X609"/>
<keyword evidence="13" id="KW-1185">Reference proteome</keyword>
<protein>
    <submittedName>
        <fullName evidence="12">Protein polybromo-1</fullName>
    </submittedName>
</protein>
<feature type="compositionally biased region" description="Low complexity" evidence="9">
    <location>
        <begin position="13"/>
        <end position="35"/>
    </location>
</feature>
<keyword evidence="6" id="KW-0804">Transcription</keyword>
<feature type="compositionally biased region" description="Acidic residues" evidence="9">
    <location>
        <begin position="195"/>
        <end position="228"/>
    </location>
</feature>
<dbReference type="InterPro" id="IPR001487">
    <property type="entry name" value="Bromodomain"/>
</dbReference>
<accession>A0A1W0X609</accession>
<dbReference type="GO" id="GO:0006338">
    <property type="term" value="P:chromatin remodeling"/>
    <property type="evidence" value="ECO:0007669"/>
    <property type="project" value="InterPro"/>
</dbReference>
<feature type="domain" description="Bromo" evidence="10">
    <location>
        <begin position="73"/>
        <end position="143"/>
    </location>
</feature>
<evidence type="ECO:0000259" key="11">
    <source>
        <dbReference type="PROSITE" id="PS51038"/>
    </source>
</evidence>
<evidence type="ECO:0000256" key="7">
    <source>
        <dbReference type="ARBA" id="ARBA00023242"/>
    </source>
</evidence>
<dbReference type="InterPro" id="IPR037382">
    <property type="entry name" value="Rsc/polybromo"/>
</dbReference>
<dbReference type="GO" id="GO:0006368">
    <property type="term" value="P:transcription elongation by RNA polymerase II"/>
    <property type="evidence" value="ECO:0007669"/>
    <property type="project" value="TreeGrafter"/>
</dbReference>
<evidence type="ECO:0000256" key="9">
    <source>
        <dbReference type="SAM" id="MobiDB-lite"/>
    </source>
</evidence>
<comment type="caution">
    <text evidence="12">The sequence shown here is derived from an EMBL/GenBank/DDBJ whole genome shotgun (WGS) entry which is preliminary data.</text>
</comment>
<evidence type="ECO:0000256" key="4">
    <source>
        <dbReference type="ARBA" id="ARBA00023015"/>
    </source>
</evidence>
<feature type="domain" description="Bromo" evidence="10">
    <location>
        <begin position="264"/>
        <end position="334"/>
    </location>
</feature>
<feature type="region of interest" description="Disordered" evidence="9">
    <location>
        <begin position="195"/>
        <end position="241"/>
    </location>
</feature>
<dbReference type="PANTHER" id="PTHR16062">
    <property type="entry name" value="SWI/SNF-RELATED"/>
    <property type="match status" value="1"/>
</dbReference>
<name>A0A1W0X609_HYPEX</name>
<reference evidence="13" key="1">
    <citation type="submission" date="2017-01" db="EMBL/GenBank/DDBJ databases">
        <title>Comparative genomics of anhydrobiosis in the tardigrade Hypsibius dujardini.</title>
        <authorList>
            <person name="Yoshida Y."/>
            <person name="Koutsovoulos G."/>
            <person name="Laetsch D."/>
            <person name="Stevens L."/>
            <person name="Kumar S."/>
            <person name="Horikawa D."/>
            <person name="Ishino K."/>
            <person name="Komine S."/>
            <person name="Tomita M."/>
            <person name="Blaxter M."/>
            <person name="Arakawa K."/>
        </authorList>
    </citation>
    <scope>NUCLEOTIDE SEQUENCE [LARGE SCALE GENOMIC DNA]</scope>
    <source>
        <strain evidence="13">Z151</strain>
    </source>
</reference>
<feature type="domain" description="Bromo" evidence="10">
    <location>
        <begin position="396"/>
        <end position="466"/>
    </location>
</feature>
<evidence type="ECO:0000256" key="8">
    <source>
        <dbReference type="PROSITE-ProRule" id="PRU00035"/>
    </source>
</evidence>
<evidence type="ECO:0000256" key="5">
    <source>
        <dbReference type="ARBA" id="ARBA00023117"/>
    </source>
</evidence>
<dbReference type="Pfam" id="PF00439">
    <property type="entry name" value="Bromodomain"/>
    <property type="match status" value="4"/>
</dbReference>
<dbReference type="InterPro" id="IPR001025">
    <property type="entry name" value="BAH_dom"/>
</dbReference>
<dbReference type="InterPro" id="IPR043151">
    <property type="entry name" value="BAH_sf"/>
</dbReference>
<dbReference type="GO" id="GO:0003682">
    <property type="term" value="F:chromatin binding"/>
    <property type="evidence" value="ECO:0007669"/>
    <property type="project" value="InterPro"/>
</dbReference>
<evidence type="ECO:0000259" key="10">
    <source>
        <dbReference type="PROSITE" id="PS50014"/>
    </source>
</evidence>
<evidence type="ECO:0000256" key="1">
    <source>
        <dbReference type="ARBA" id="ARBA00004123"/>
    </source>
</evidence>
<gene>
    <name evidence="12" type="ORF">BV898_03190</name>
</gene>
<sequence length="966" mass="108517">MNRAKRFRRGSTADRASVDTTTSSASTSSTQQPSQKKVKVEDGTGREPSAALSDHQPASPSTADLVEELFTAVVQQLGTDFSLLPSRKEYPDYYEMTAKPIDLKQIAMKIQKSEYAGLEGLVEDLTLLANNAIDYNIPSSQIYKEAAMLKKFVANKKVEYEQRELHRTKERTVRTRRSTAQATQPVSAVFAALEYGEDDDSEGRDDAAVEDGAEEETMEADSEDEDGTSQDTGSIITRADGGGDDKTAAMLELFTSVVKLKGTTNKPMSGPFMKLPSKRMYPIYYTTIVSPIALSNIKSKIKNGLYLALDEMFVDLLLMCQNAQTFNDNNSIIYRNSERIKKFVEARQKEFQDEVQKKSSALRTALSERLWPEYDDSLQRKRAKYLVRSLLECRQGVKYFAEDFLEKPAKKEYPDYYDVITQPVDLKTLVKNVLGDKYLSEEALLVDLDLLCSNAKLYNEEGSDIFEAAVKLEETIKRAQKTLDAHLSLSGVAASGSSSPRRVAGPSSSRRALTKFPAPSSPLQAALIELYEHVTDVTDPEEVGRKLCEMFQTLPLKTEMPSYYEVIKKPVDLDRIQYRIIHDQYRTFSEAIEDFGQMFENAAAFNEPTSAIYRDALVLLYAVMEKSSAMPLAFTEIPNVQQKVQEIIRALMDSVINLVKPDGRNVSETIAECAWNDSDSESEASNSHGSARTYVASSALTLESIKANVYAGRYRRLDRFQDDMFELLEKARFTAQPDSQTYEDAVDLHIHFITTRDELCGNGAKLLTPALHYNVSQFNASIEQERKEAKLRPPSLEPSRVTPPPPSTSATVAAAVVPEAPSQILPPMDPNAKCVMIGVDAFYAGDFVYVEPYDKGKQPLIVCIEEFVEQNGDLSVRGSYMLRPEETFHLANRRFYEKEVFKSDMAESHLPGRIRGRCFVMSGKDYFKLRPVGLDAKDVYVCDTRYSTRTKSFQKIKVRLQFDIMA</sequence>
<dbReference type="SMART" id="SM00297">
    <property type="entry name" value="BROMO"/>
    <property type="match status" value="4"/>
</dbReference>
<evidence type="ECO:0000256" key="3">
    <source>
        <dbReference type="ARBA" id="ARBA00022853"/>
    </source>
</evidence>
<dbReference type="PANTHER" id="PTHR16062:SF19">
    <property type="entry name" value="PROTEIN POLYBROMO-1"/>
    <property type="match status" value="1"/>
</dbReference>
<keyword evidence="4" id="KW-0805">Transcription regulation</keyword>
<dbReference type="EMBL" id="MTYJ01000015">
    <property type="protein sequence ID" value="OQV22752.1"/>
    <property type="molecule type" value="Genomic_DNA"/>
</dbReference>
<feature type="region of interest" description="Disordered" evidence="9">
    <location>
        <begin position="1"/>
        <end position="61"/>
    </location>
</feature>
<dbReference type="SMART" id="SM00439">
    <property type="entry name" value="BAH"/>
    <property type="match status" value="1"/>
</dbReference>
<comment type="subcellular location">
    <subcellularLocation>
        <location evidence="1">Nucleus</location>
    </subcellularLocation>
</comment>
<feature type="region of interest" description="Disordered" evidence="9">
    <location>
        <begin position="492"/>
        <end position="511"/>
    </location>
</feature>
<evidence type="ECO:0000256" key="6">
    <source>
        <dbReference type="ARBA" id="ARBA00023163"/>
    </source>
</evidence>
<keyword evidence="2" id="KW-0677">Repeat</keyword>
<dbReference type="PROSITE" id="PS50014">
    <property type="entry name" value="BROMODOMAIN_2"/>
    <property type="match status" value="4"/>
</dbReference>
<dbReference type="Proteomes" id="UP000192578">
    <property type="component" value="Unassembled WGS sequence"/>
</dbReference>
<dbReference type="PROSITE" id="PS51038">
    <property type="entry name" value="BAH"/>
    <property type="match status" value="1"/>
</dbReference>
<evidence type="ECO:0000313" key="13">
    <source>
        <dbReference type="Proteomes" id="UP000192578"/>
    </source>
</evidence>